<reference evidence="1" key="1">
    <citation type="journal article" date="2014" name="Front. Microbiol.">
        <title>High frequency of phylogenetically diverse reductive dehalogenase-homologous genes in deep subseafloor sedimentary metagenomes.</title>
        <authorList>
            <person name="Kawai M."/>
            <person name="Futagami T."/>
            <person name="Toyoda A."/>
            <person name="Takaki Y."/>
            <person name="Nishi S."/>
            <person name="Hori S."/>
            <person name="Arai W."/>
            <person name="Tsubouchi T."/>
            <person name="Morono Y."/>
            <person name="Uchiyama I."/>
            <person name="Ito T."/>
            <person name="Fujiyama A."/>
            <person name="Inagaki F."/>
            <person name="Takami H."/>
        </authorList>
    </citation>
    <scope>NUCLEOTIDE SEQUENCE</scope>
    <source>
        <strain evidence="1">Expedition CK06-06</strain>
    </source>
</reference>
<feature type="non-terminal residue" evidence="1">
    <location>
        <position position="133"/>
    </location>
</feature>
<accession>X1VSQ1</accession>
<dbReference type="AlphaFoldDB" id="X1VSQ1"/>
<organism evidence="1">
    <name type="scientific">marine sediment metagenome</name>
    <dbReference type="NCBI Taxonomy" id="412755"/>
    <lineage>
        <taxon>unclassified sequences</taxon>
        <taxon>metagenomes</taxon>
        <taxon>ecological metagenomes</taxon>
    </lineage>
</organism>
<sequence length="133" mass="14290">MINIRGFVTIKQGDKVLIEKAVNHFVDAGLKGLISTIIGKHVQGYSSKIGYWYLWQYEWQMYLGQDTALPTVHDMTEVQTPIGGAPGTPPDSKNVTVKNGGAGGDADGIYHVKYIATWNAGSLPAVTLGEAGL</sequence>
<proteinExistence type="predicted"/>
<comment type="caution">
    <text evidence="1">The sequence shown here is derived from an EMBL/GenBank/DDBJ whole genome shotgun (WGS) entry which is preliminary data.</text>
</comment>
<protein>
    <submittedName>
        <fullName evidence="1">Uncharacterized protein</fullName>
    </submittedName>
</protein>
<name>X1VSQ1_9ZZZZ</name>
<gene>
    <name evidence="1" type="ORF">S12H4_55934</name>
</gene>
<evidence type="ECO:0000313" key="1">
    <source>
        <dbReference type="EMBL" id="GAJ23812.1"/>
    </source>
</evidence>
<dbReference type="EMBL" id="BARW01035937">
    <property type="protein sequence ID" value="GAJ23812.1"/>
    <property type="molecule type" value="Genomic_DNA"/>
</dbReference>